<dbReference type="OrthoDB" id="5638018at2"/>
<dbReference type="Pfam" id="PF06108">
    <property type="entry name" value="DUF952"/>
    <property type="match status" value="1"/>
</dbReference>
<proteinExistence type="predicted"/>
<keyword evidence="2" id="KW-1185">Reference proteome</keyword>
<name>A0A5S9F626_UABAM</name>
<evidence type="ECO:0000313" key="1">
    <source>
        <dbReference type="EMBL" id="BBM87455.1"/>
    </source>
</evidence>
<dbReference type="PANTHER" id="PTHR34129:SF1">
    <property type="entry name" value="DUF952 DOMAIN-CONTAINING PROTEIN"/>
    <property type="match status" value="1"/>
</dbReference>
<gene>
    <name evidence="1" type="ORF">UABAM_05864</name>
</gene>
<evidence type="ECO:0008006" key="3">
    <source>
        <dbReference type="Google" id="ProtNLM"/>
    </source>
</evidence>
<protein>
    <recommendedName>
        <fullName evidence="3">Glutathione S-transferase</fullName>
    </recommendedName>
</protein>
<dbReference type="EMBL" id="AP019860">
    <property type="protein sequence ID" value="BBM87455.1"/>
    <property type="molecule type" value="Genomic_DNA"/>
</dbReference>
<dbReference type="Gene3D" id="3.20.170.20">
    <property type="entry name" value="Protein of unknown function DUF952"/>
    <property type="match status" value="1"/>
</dbReference>
<dbReference type="AlphaFoldDB" id="A0A5S9F626"/>
<dbReference type="KEGG" id="uam:UABAM_05864"/>
<reference evidence="1 2" key="1">
    <citation type="submission" date="2019-08" db="EMBL/GenBank/DDBJ databases">
        <title>Complete genome sequence of Candidatus Uab amorphum.</title>
        <authorList>
            <person name="Shiratori T."/>
            <person name="Suzuki S."/>
            <person name="Kakizawa Y."/>
            <person name="Ishida K."/>
        </authorList>
    </citation>
    <scope>NUCLEOTIDE SEQUENCE [LARGE SCALE GENOMIC DNA]</scope>
    <source>
        <strain evidence="1 2">SRT547</strain>
    </source>
</reference>
<organism evidence="1 2">
    <name type="scientific">Uabimicrobium amorphum</name>
    <dbReference type="NCBI Taxonomy" id="2596890"/>
    <lineage>
        <taxon>Bacteria</taxon>
        <taxon>Pseudomonadati</taxon>
        <taxon>Planctomycetota</taxon>
        <taxon>Candidatus Uabimicrobiia</taxon>
        <taxon>Candidatus Uabimicrobiales</taxon>
        <taxon>Candidatus Uabimicrobiaceae</taxon>
        <taxon>Candidatus Uabimicrobium</taxon>
    </lineage>
</organism>
<dbReference type="InterPro" id="IPR009297">
    <property type="entry name" value="DUF952"/>
</dbReference>
<accession>A0A5S9F626</accession>
<evidence type="ECO:0000313" key="2">
    <source>
        <dbReference type="Proteomes" id="UP000326354"/>
    </source>
</evidence>
<sequence>MSEFLYHITSREEWSQAQSEYLPVNFAKEGFIHCSYHQQIVGSANKFFHGQRNLVLLKIIPQKITSNIVDENLEGGKVMFPHIYGPLPVDAVTQVIDFPCEQDGSFCLPQIG</sequence>
<dbReference type="RefSeq" id="WP_151971473.1">
    <property type="nucleotide sequence ID" value="NZ_AP019860.1"/>
</dbReference>
<dbReference type="SUPFAM" id="SSF56399">
    <property type="entry name" value="ADP-ribosylation"/>
    <property type="match status" value="1"/>
</dbReference>
<dbReference type="PANTHER" id="PTHR34129">
    <property type="entry name" value="BLR1139 PROTEIN"/>
    <property type="match status" value="1"/>
</dbReference>
<dbReference type="Proteomes" id="UP000326354">
    <property type="component" value="Chromosome"/>
</dbReference>